<keyword evidence="3" id="KW-1185">Reference proteome</keyword>
<dbReference type="Proteomes" id="UP000317940">
    <property type="component" value="Unassembled WGS sequence"/>
</dbReference>
<comment type="caution">
    <text evidence="2">The sequence shown here is derived from an EMBL/GenBank/DDBJ whole genome shotgun (WGS) entry which is preliminary data.</text>
</comment>
<evidence type="ECO:0008006" key="4">
    <source>
        <dbReference type="Google" id="ProtNLM"/>
    </source>
</evidence>
<dbReference type="OrthoDB" id="4548241at2"/>
<reference evidence="2 3" key="1">
    <citation type="submission" date="2019-06" db="EMBL/GenBank/DDBJ databases">
        <title>Sequencing the genomes of 1000 actinobacteria strains.</title>
        <authorList>
            <person name="Klenk H.-P."/>
        </authorList>
    </citation>
    <scope>NUCLEOTIDE SEQUENCE [LARGE SCALE GENOMIC DNA]</scope>
    <source>
        <strain evidence="2 3">DSM 44826</strain>
    </source>
</reference>
<keyword evidence="1" id="KW-0812">Transmembrane</keyword>
<protein>
    <recommendedName>
        <fullName evidence="4">Integral membrane protein</fullName>
    </recommendedName>
</protein>
<evidence type="ECO:0000313" key="2">
    <source>
        <dbReference type="EMBL" id="TWF73450.1"/>
    </source>
</evidence>
<keyword evidence="1" id="KW-0472">Membrane</keyword>
<feature type="transmembrane region" description="Helical" evidence="1">
    <location>
        <begin position="76"/>
        <end position="97"/>
    </location>
</feature>
<name>A0A561SF09_9ACTN</name>
<dbReference type="EMBL" id="VIWT01000005">
    <property type="protein sequence ID" value="TWF73450.1"/>
    <property type="molecule type" value="Genomic_DNA"/>
</dbReference>
<proteinExistence type="predicted"/>
<evidence type="ECO:0000256" key="1">
    <source>
        <dbReference type="SAM" id="Phobius"/>
    </source>
</evidence>
<feature type="transmembrane region" description="Helical" evidence="1">
    <location>
        <begin position="42"/>
        <end position="64"/>
    </location>
</feature>
<dbReference type="RefSeq" id="WP_145910430.1">
    <property type="nucleotide sequence ID" value="NZ_BAAAMZ010000001.1"/>
</dbReference>
<feature type="transmembrane region" description="Helical" evidence="1">
    <location>
        <begin position="20"/>
        <end position="36"/>
    </location>
</feature>
<organism evidence="2 3">
    <name type="scientific">Kitasatospora viridis</name>
    <dbReference type="NCBI Taxonomy" id="281105"/>
    <lineage>
        <taxon>Bacteria</taxon>
        <taxon>Bacillati</taxon>
        <taxon>Actinomycetota</taxon>
        <taxon>Actinomycetes</taxon>
        <taxon>Kitasatosporales</taxon>
        <taxon>Streptomycetaceae</taxon>
        <taxon>Kitasatospora</taxon>
    </lineage>
</organism>
<gene>
    <name evidence="2" type="ORF">FHX73_1561</name>
</gene>
<keyword evidence="1" id="KW-1133">Transmembrane helix</keyword>
<dbReference type="AlphaFoldDB" id="A0A561SF09"/>
<sequence length="157" mass="17612">MSAEQAFGHRQNYRTTRAEYFGALVVAAAAFLWHIGDVRWGPAILLFVYIDVIGYIPGLIAFSLSKDGRIHPVFHVLYNVMHTWLSAGVVVLLWAWLVGPEWALLVVPIHLFGDRGLLGNYTKPISEPFEHFETARQKAFHAARQADAARQTEVQAA</sequence>
<evidence type="ECO:0000313" key="3">
    <source>
        <dbReference type="Proteomes" id="UP000317940"/>
    </source>
</evidence>
<accession>A0A561SF09</accession>